<dbReference type="PROSITE" id="PS00700">
    <property type="entry name" value="RIBOSOMAL_L6_2"/>
    <property type="match status" value="1"/>
</dbReference>
<dbReference type="GO" id="GO:0019843">
    <property type="term" value="F:rRNA binding"/>
    <property type="evidence" value="ECO:0007669"/>
    <property type="project" value="UniProtKB-UniRule"/>
</dbReference>
<dbReference type="InterPro" id="IPR020040">
    <property type="entry name" value="Ribosomal_uL6_a/b-dom"/>
</dbReference>
<dbReference type="AlphaFoldDB" id="A0A7C4H8P1"/>
<dbReference type="SUPFAM" id="SSF56053">
    <property type="entry name" value="Ribosomal protein L6"/>
    <property type="match status" value="2"/>
</dbReference>
<dbReference type="NCBIfam" id="TIGR03653">
    <property type="entry name" value="uL6_arch"/>
    <property type="match status" value="1"/>
</dbReference>
<keyword evidence="1 5" id="KW-0699">rRNA-binding</keyword>
<dbReference type="PANTHER" id="PTHR11655">
    <property type="entry name" value="60S/50S RIBOSOMAL PROTEIN L6/L9"/>
    <property type="match status" value="1"/>
</dbReference>
<protein>
    <recommendedName>
        <fullName evidence="5">Large ribosomal subunit protein uL6</fullName>
    </recommendedName>
</protein>
<dbReference type="EMBL" id="DTCA01000081">
    <property type="protein sequence ID" value="HGM07274.1"/>
    <property type="molecule type" value="Genomic_DNA"/>
</dbReference>
<evidence type="ECO:0000256" key="3">
    <source>
        <dbReference type="ARBA" id="ARBA00022980"/>
    </source>
</evidence>
<evidence type="ECO:0000313" key="7">
    <source>
        <dbReference type="EMBL" id="HGM07274.1"/>
    </source>
</evidence>
<dbReference type="Pfam" id="PF00347">
    <property type="entry name" value="Ribosomal_L6"/>
    <property type="match status" value="2"/>
</dbReference>
<dbReference type="InterPro" id="IPR000702">
    <property type="entry name" value="Ribosomal_uL6-like"/>
</dbReference>
<dbReference type="GO" id="GO:0003735">
    <property type="term" value="F:structural constituent of ribosome"/>
    <property type="evidence" value="ECO:0007669"/>
    <property type="project" value="UniProtKB-UniRule"/>
</dbReference>
<comment type="function">
    <text evidence="5">This protein binds to the 23S rRNA, and is important in its secondary structure. It is located near the subunit interface in the base of the L7/L12 stalk, and near the tRNA binding site of the peptidyltransferase center.</text>
</comment>
<evidence type="ECO:0000256" key="2">
    <source>
        <dbReference type="ARBA" id="ARBA00022884"/>
    </source>
</evidence>
<sequence>MTKVVHLCEKITIPDNVKVEINDKKVRISGPKGSIERDFRYAHGIIIRIEENKIVLETFFANSRRKALLYSIVSHIENMIIGVTKGWRYKLKIVTSHFPATVKVSGNEVIIENFLGERSPRRAKILEGVKVKVDGKDIIVEGLDIEKVSQTAANIELATRIKDKDRRIFVDGIYIYEKGVAE</sequence>
<dbReference type="PANTHER" id="PTHR11655:SF16">
    <property type="entry name" value="60S RIBOSOMAL PROTEIN L9"/>
    <property type="match status" value="1"/>
</dbReference>
<evidence type="ECO:0000259" key="6">
    <source>
        <dbReference type="Pfam" id="PF00347"/>
    </source>
</evidence>
<dbReference type="PIRSF" id="PIRSF002162">
    <property type="entry name" value="Ribosomal_L6"/>
    <property type="match status" value="1"/>
</dbReference>
<feature type="domain" description="Large ribosomal subunit protein uL6 alpha-beta" evidence="6">
    <location>
        <begin position="98"/>
        <end position="172"/>
    </location>
</feature>
<accession>A0A7C4H8P1</accession>
<dbReference type="Gene3D" id="3.90.930.12">
    <property type="entry name" value="Ribosomal protein L6, alpha-beta domain"/>
    <property type="match status" value="2"/>
</dbReference>
<name>A0A7C4H8P1_9CREN</name>
<comment type="subunit">
    <text evidence="5">Part of the 50S ribosomal subunit.</text>
</comment>
<dbReference type="FunFam" id="3.90.930.12:FF:000008">
    <property type="entry name" value="50S ribosomal protein L6"/>
    <property type="match status" value="1"/>
</dbReference>
<comment type="similarity">
    <text evidence="5">Belongs to the universal ribosomal protein uL6 family.</text>
</comment>
<gene>
    <name evidence="5" type="primary">rpl6</name>
    <name evidence="7" type="ORF">ENU31_02535</name>
</gene>
<organism evidence="7">
    <name type="scientific">Ignisphaera aggregans</name>
    <dbReference type="NCBI Taxonomy" id="334771"/>
    <lineage>
        <taxon>Archaea</taxon>
        <taxon>Thermoproteota</taxon>
        <taxon>Thermoprotei</taxon>
        <taxon>Desulfurococcales</taxon>
        <taxon>Desulfurococcaceae</taxon>
        <taxon>Ignisphaera</taxon>
    </lineage>
</organism>
<evidence type="ECO:0000256" key="5">
    <source>
        <dbReference type="HAMAP-Rule" id="MF_01365"/>
    </source>
</evidence>
<keyword evidence="3 5" id="KW-0689">Ribosomal protein</keyword>
<dbReference type="InterPro" id="IPR002359">
    <property type="entry name" value="Ribosomal_uL6_CS2"/>
</dbReference>
<evidence type="ECO:0000256" key="4">
    <source>
        <dbReference type="ARBA" id="ARBA00023274"/>
    </source>
</evidence>
<comment type="caution">
    <text evidence="7">The sequence shown here is derived from an EMBL/GenBank/DDBJ whole genome shotgun (WGS) entry which is preliminary data.</text>
</comment>
<dbReference type="GO" id="GO:0022625">
    <property type="term" value="C:cytosolic large ribosomal subunit"/>
    <property type="evidence" value="ECO:0007669"/>
    <property type="project" value="UniProtKB-UniRule"/>
</dbReference>
<dbReference type="HAMAP" id="MF_01365_A">
    <property type="entry name" value="Ribosomal_uL6_A"/>
    <property type="match status" value="1"/>
</dbReference>
<dbReference type="InterPro" id="IPR019907">
    <property type="entry name" value="Ribosomal_uL6_arc"/>
</dbReference>
<feature type="domain" description="Large ribosomal subunit protein uL6 alpha-beta" evidence="6">
    <location>
        <begin position="13"/>
        <end position="86"/>
    </location>
</feature>
<proteinExistence type="inferred from homology"/>
<dbReference type="InterPro" id="IPR036789">
    <property type="entry name" value="Ribosomal_uL6-like_a/b-dom_sf"/>
</dbReference>
<dbReference type="FunFam" id="3.90.930.12:FF:000004">
    <property type="entry name" value="60S ribosomal protein L9"/>
    <property type="match status" value="1"/>
</dbReference>
<keyword evidence="2 5" id="KW-0694">RNA-binding</keyword>
<dbReference type="GO" id="GO:0002181">
    <property type="term" value="P:cytoplasmic translation"/>
    <property type="evidence" value="ECO:0007669"/>
    <property type="project" value="TreeGrafter"/>
</dbReference>
<keyword evidence="4 5" id="KW-0687">Ribonucleoprotein</keyword>
<dbReference type="NCBIfam" id="NF004037">
    <property type="entry name" value="PRK05518.1"/>
    <property type="match status" value="1"/>
</dbReference>
<evidence type="ECO:0000256" key="1">
    <source>
        <dbReference type="ARBA" id="ARBA00022730"/>
    </source>
</evidence>
<reference evidence="7" key="1">
    <citation type="journal article" date="2020" name="mSystems">
        <title>Genome- and Community-Level Interaction Insights into Carbon Utilization and Element Cycling Functions of Hydrothermarchaeota in Hydrothermal Sediment.</title>
        <authorList>
            <person name="Zhou Z."/>
            <person name="Liu Y."/>
            <person name="Xu W."/>
            <person name="Pan J."/>
            <person name="Luo Z.H."/>
            <person name="Li M."/>
        </authorList>
    </citation>
    <scope>NUCLEOTIDE SEQUENCE [LARGE SCALE GENOMIC DNA]</scope>
    <source>
        <strain evidence="7">SpSt-658</strain>
    </source>
</reference>